<protein>
    <submittedName>
        <fullName evidence="1">Phage tail protein</fullName>
    </submittedName>
</protein>
<dbReference type="PIRSF" id="PIRSF029208">
    <property type="entry name" value="Phage_tail_GPU"/>
    <property type="match status" value="1"/>
</dbReference>
<sequence length="141" mass="15462">MMMALGQFVFSLSTLAYQELQRRTSWKHRSTPRVGGRDARQYTGQGDDAITMTGWFAPDQGIGKLSSLTELRSMGDDGDAFALVDGAGNVYGAFVIEGLDEGQSLHQKDGTPRRVEFTLSLMRVDDGLVKTKTEPAKDEAK</sequence>
<name>A0ABU9SKK4_9BURK</name>
<evidence type="ECO:0000313" key="2">
    <source>
        <dbReference type="Proteomes" id="UP001390669"/>
    </source>
</evidence>
<dbReference type="EMBL" id="JAYMRW010000017">
    <property type="protein sequence ID" value="MEM5451881.1"/>
    <property type="molecule type" value="Genomic_DNA"/>
</dbReference>
<dbReference type="InterPro" id="IPR009734">
    <property type="entry name" value="Myoviridae_GpU"/>
</dbReference>
<proteinExistence type="predicted"/>
<dbReference type="Proteomes" id="UP001390669">
    <property type="component" value="Unassembled WGS sequence"/>
</dbReference>
<dbReference type="InterPro" id="IPR016912">
    <property type="entry name" value="Phage_P2_GpU"/>
</dbReference>
<gene>
    <name evidence="1" type="ORF">VSR33_30875</name>
</gene>
<comment type="caution">
    <text evidence="1">The sequence shown here is derived from an EMBL/GenBank/DDBJ whole genome shotgun (WGS) entry which is preliminary data.</text>
</comment>
<evidence type="ECO:0000313" key="1">
    <source>
        <dbReference type="EMBL" id="MEM5451881.1"/>
    </source>
</evidence>
<dbReference type="RefSeq" id="WP_406953831.1">
    <property type="nucleotide sequence ID" value="NZ_JAYMRW010000017.1"/>
</dbReference>
<accession>A0ABU9SKK4</accession>
<reference evidence="1 2" key="1">
    <citation type="submission" date="2024-01" db="EMBL/GenBank/DDBJ databases">
        <title>The diversity of rhizobia nodulating Mimosa spp. in eleven states of Brazil covering several biomes is determined by host plant, location, and edaphic factors.</title>
        <authorList>
            <person name="Rouws L."/>
            <person name="Barauna A."/>
            <person name="Beukes C."/>
            <person name="De Faria S.M."/>
            <person name="Gross E."/>
            <person name="Dos Reis Junior F.B."/>
            <person name="Simon M."/>
            <person name="Maluk M."/>
            <person name="Odee D.W."/>
            <person name="Kenicer G."/>
            <person name="Young J.P.W."/>
            <person name="Reis V.M."/>
            <person name="Zilli J."/>
            <person name="James E.K."/>
        </authorList>
    </citation>
    <scope>NUCLEOTIDE SEQUENCE [LARGE SCALE GENOMIC DNA]</scope>
    <source>
        <strain evidence="1 2">JPY164</strain>
    </source>
</reference>
<keyword evidence="2" id="KW-1185">Reference proteome</keyword>
<dbReference type="Pfam" id="PF06995">
    <property type="entry name" value="Phage_P2_GpU"/>
    <property type="match status" value="1"/>
</dbReference>
<organism evidence="1 2">
    <name type="scientific">Paraburkholderia guartelaensis</name>
    <dbReference type="NCBI Taxonomy" id="2546446"/>
    <lineage>
        <taxon>Bacteria</taxon>
        <taxon>Pseudomonadati</taxon>
        <taxon>Pseudomonadota</taxon>
        <taxon>Betaproteobacteria</taxon>
        <taxon>Burkholderiales</taxon>
        <taxon>Burkholderiaceae</taxon>
        <taxon>Paraburkholderia</taxon>
    </lineage>
</organism>